<evidence type="ECO:0000256" key="2">
    <source>
        <dbReference type="SAM" id="MobiDB-lite"/>
    </source>
</evidence>
<gene>
    <name evidence="5" type="ORF">TAE01_34970</name>
</gene>
<dbReference type="Gene3D" id="2.60.40.1240">
    <property type="match status" value="1"/>
</dbReference>
<feature type="region of interest" description="Disordered" evidence="2">
    <location>
        <begin position="1"/>
        <end position="25"/>
    </location>
</feature>
<dbReference type="OrthoDB" id="3430849at2"/>
<dbReference type="RefSeq" id="WP_147068073.1">
    <property type="nucleotide sequence ID" value="NZ_BAAARO010000019.1"/>
</dbReference>
<dbReference type="Pfam" id="PF11611">
    <property type="entry name" value="DUF4352"/>
    <property type="match status" value="1"/>
</dbReference>
<evidence type="ECO:0000313" key="6">
    <source>
        <dbReference type="Proteomes" id="UP000321534"/>
    </source>
</evidence>
<keyword evidence="3" id="KW-1133">Transmembrane helix</keyword>
<evidence type="ECO:0000256" key="1">
    <source>
        <dbReference type="ARBA" id="ARBA00022729"/>
    </source>
</evidence>
<accession>A0A512D5H5</accession>
<dbReference type="Proteomes" id="UP000321534">
    <property type="component" value="Unassembled WGS sequence"/>
</dbReference>
<keyword evidence="6" id="KW-1185">Reference proteome</keyword>
<keyword evidence="3" id="KW-0812">Transmembrane</keyword>
<name>A0A512D5H5_9MICO</name>
<feature type="compositionally biased region" description="Low complexity" evidence="2">
    <location>
        <begin position="78"/>
        <end position="88"/>
    </location>
</feature>
<evidence type="ECO:0000259" key="4">
    <source>
        <dbReference type="Pfam" id="PF11611"/>
    </source>
</evidence>
<keyword evidence="1" id="KW-0732">Signal</keyword>
<dbReference type="InterPro" id="IPR029050">
    <property type="entry name" value="Immunoprotect_excell_Ig-like"/>
</dbReference>
<sequence length="217" mass="22707">MSTNQPHDPTQQTTWQTPVVPAPPVPAPPRKSWFARHKIITGLLALVLIGVVASAVNGGGSSLPTTTSPGAAGGRGGDAPAEGAPASAKVGQKVRDGQFEFTVTKVQKGVKSVGDQYLNEKAQGQFVLVNVTVSNIGDSAQTLSDSSQKVRDAKGREFSSDTAAAIYVKDNKVFLEEINPGNTVKGTLVFDMPKGTEPASIELHDSPFSDGITVQLR</sequence>
<organism evidence="5 6">
    <name type="scientific">Terrabacter aerolatus</name>
    <dbReference type="NCBI Taxonomy" id="422442"/>
    <lineage>
        <taxon>Bacteria</taxon>
        <taxon>Bacillati</taxon>
        <taxon>Actinomycetota</taxon>
        <taxon>Actinomycetes</taxon>
        <taxon>Micrococcales</taxon>
        <taxon>Intrasporangiaceae</taxon>
        <taxon>Terrabacter</taxon>
    </lineage>
</organism>
<evidence type="ECO:0000256" key="3">
    <source>
        <dbReference type="SAM" id="Phobius"/>
    </source>
</evidence>
<dbReference type="AlphaFoldDB" id="A0A512D5H5"/>
<evidence type="ECO:0000313" key="5">
    <source>
        <dbReference type="EMBL" id="GEO31687.1"/>
    </source>
</evidence>
<feature type="domain" description="DUF4352" evidence="4">
    <location>
        <begin position="89"/>
        <end position="211"/>
    </location>
</feature>
<feature type="compositionally biased region" description="Low complexity" evidence="2">
    <location>
        <begin position="9"/>
        <end position="19"/>
    </location>
</feature>
<keyword evidence="3" id="KW-0472">Membrane</keyword>
<reference evidence="5 6" key="1">
    <citation type="submission" date="2019-07" db="EMBL/GenBank/DDBJ databases">
        <title>Whole genome shotgun sequence of Terrabacter aerolatus NBRC 106305.</title>
        <authorList>
            <person name="Hosoyama A."/>
            <person name="Uohara A."/>
            <person name="Ohji S."/>
            <person name="Ichikawa N."/>
        </authorList>
    </citation>
    <scope>NUCLEOTIDE SEQUENCE [LARGE SCALE GENOMIC DNA]</scope>
    <source>
        <strain evidence="5 6">NBRC 106305</strain>
    </source>
</reference>
<proteinExistence type="predicted"/>
<dbReference type="EMBL" id="BJYX01000024">
    <property type="protein sequence ID" value="GEO31687.1"/>
    <property type="molecule type" value="Genomic_DNA"/>
</dbReference>
<dbReference type="InterPro" id="IPR029051">
    <property type="entry name" value="DUF4352"/>
</dbReference>
<feature type="region of interest" description="Disordered" evidence="2">
    <location>
        <begin position="58"/>
        <end position="91"/>
    </location>
</feature>
<protein>
    <submittedName>
        <fullName evidence="5">Mpr protein</fullName>
    </submittedName>
</protein>
<feature type="transmembrane region" description="Helical" evidence="3">
    <location>
        <begin position="39"/>
        <end position="56"/>
    </location>
</feature>
<comment type="caution">
    <text evidence="5">The sequence shown here is derived from an EMBL/GenBank/DDBJ whole genome shotgun (WGS) entry which is preliminary data.</text>
</comment>